<proteinExistence type="predicted"/>
<name>A0A4D9DVB3_9SAUR</name>
<reference evidence="2 3" key="2">
    <citation type="submission" date="2019-04" db="EMBL/GenBank/DDBJ databases">
        <title>The genome sequence of big-headed turtle.</title>
        <authorList>
            <person name="Gong S."/>
        </authorList>
    </citation>
    <scope>NUCLEOTIDE SEQUENCE [LARGE SCALE GENOMIC DNA]</scope>
    <source>
        <strain evidence="2">DO16091913</strain>
        <tissue evidence="2">Muscle</tissue>
    </source>
</reference>
<dbReference type="Proteomes" id="UP000297703">
    <property type="component" value="Unassembled WGS sequence"/>
</dbReference>
<reference evidence="2 3" key="1">
    <citation type="submission" date="2019-04" db="EMBL/GenBank/DDBJ databases">
        <title>Draft genome of the big-headed turtle Platysternon megacephalum.</title>
        <authorList>
            <person name="Gong S."/>
        </authorList>
    </citation>
    <scope>NUCLEOTIDE SEQUENCE [LARGE SCALE GENOMIC DNA]</scope>
    <source>
        <strain evidence="2">DO16091913</strain>
        <tissue evidence="2">Muscle</tissue>
    </source>
</reference>
<gene>
    <name evidence="2" type="ORF">DR999_PMT15867</name>
</gene>
<feature type="region of interest" description="Disordered" evidence="1">
    <location>
        <begin position="143"/>
        <end position="194"/>
    </location>
</feature>
<keyword evidence="3" id="KW-1185">Reference proteome</keyword>
<accession>A0A4D9DVB3</accession>
<dbReference type="PRINTS" id="PR01643">
    <property type="entry name" value="TRPCHANNEL2"/>
</dbReference>
<dbReference type="OrthoDB" id="25840at2759"/>
<dbReference type="EMBL" id="QXTE01000207">
    <property type="protein sequence ID" value="TFK01856.1"/>
    <property type="molecule type" value="Genomic_DNA"/>
</dbReference>
<dbReference type="InterPro" id="IPR005458">
    <property type="entry name" value="TRPC2_channel"/>
</dbReference>
<dbReference type="GO" id="GO:0016020">
    <property type="term" value="C:membrane"/>
    <property type="evidence" value="ECO:0007669"/>
    <property type="project" value="InterPro"/>
</dbReference>
<dbReference type="GO" id="GO:0005262">
    <property type="term" value="F:calcium channel activity"/>
    <property type="evidence" value="ECO:0007669"/>
    <property type="project" value="InterPro"/>
</dbReference>
<comment type="caution">
    <text evidence="2">The sequence shown here is derived from an EMBL/GenBank/DDBJ whole genome shotgun (WGS) entry which is preliminary data.</text>
</comment>
<organism evidence="2 3">
    <name type="scientific">Platysternon megacephalum</name>
    <name type="common">big-headed turtle</name>
    <dbReference type="NCBI Taxonomy" id="55544"/>
    <lineage>
        <taxon>Eukaryota</taxon>
        <taxon>Metazoa</taxon>
        <taxon>Chordata</taxon>
        <taxon>Craniata</taxon>
        <taxon>Vertebrata</taxon>
        <taxon>Euteleostomi</taxon>
        <taxon>Archelosauria</taxon>
        <taxon>Testudinata</taxon>
        <taxon>Testudines</taxon>
        <taxon>Cryptodira</taxon>
        <taxon>Durocryptodira</taxon>
        <taxon>Testudinoidea</taxon>
        <taxon>Platysternidae</taxon>
        <taxon>Platysternon</taxon>
    </lineage>
</organism>
<dbReference type="AlphaFoldDB" id="A0A4D9DVB3"/>
<evidence type="ECO:0000313" key="2">
    <source>
        <dbReference type="EMBL" id="TFK01856.1"/>
    </source>
</evidence>
<sequence>MLSRAGTWRPRNPVSHPLQANTTLEDVGLGGESCRSYRLQVIKALVQRYIDTARREFEESRRKDLGNRITELNKSVSRLHAEVKRLHHSLPAHPAPASPLDGASVLHRYILRVQDNFQNFSQASGSSGPGSPDQVMVHQAGAAGNDLQLYPRELSLGPQHEMSPGDGAVEGDQAGEPEDPSSHPAEEADSGPSL</sequence>
<dbReference type="STRING" id="55544.A0A4D9DVB3"/>
<keyword evidence="2" id="KW-0675">Receptor</keyword>
<evidence type="ECO:0000256" key="1">
    <source>
        <dbReference type="SAM" id="MobiDB-lite"/>
    </source>
</evidence>
<protein>
    <submittedName>
        <fullName evidence="2">Short transient receptor potential channel 2</fullName>
    </submittedName>
</protein>
<evidence type="ECO:0000313" key="3">
    <source>
        <dbReference type="Proteomes" id="UP000297703"/>
    </source>
</evidence>